<reference evidence="1 2" key="1">
    <citation type="submission" date="2018-10" db="EMBL/GenBank/DDBJ databases">
        <title>Genomic Encyclopedia of Archaeal and Bacterial Type Strains, Phase II (KMG-II): from individual species to whole genera.</title>
        <authorList>
            <person name="Goeker M."/>
        </authorList>
    </citation>
    <scope>NUCLEOTIDE SEQUENCE [LARGE SCALE GENOMIC DNA]</scope>
    <source>
        <strain evidence="1 2">DSM 19839</strain>
    </source>
</reference>
<gene>
    <name evidence="1" type="ORF">BC962_2726</name>
</gene>
<comment type="caution">
    <text evidence="1">The sequence shown here is derived from an EMBL/GenBank/DDBJ whole genome shotgun (WGS) entry which is preliminary data.</text>
</comment>
<accession>A0A495P309</accession>
<evidence type="ECO:0000313" key="2">
    <source>
        <dbReference type="Proteomes" id="UP000276282"/>
    </source>
</evidence>
<dbReference type="EMBL" id="RBLG01000004">
    <property type="protein sequence ID" value="RKS45051.1"/>
    <property type="molecule type" value="Genomic_DNA"/>
</dbReference>
<name>A0A495P309_9FLAO</name>
<dbReference type="AlphaFoldDB" id="A0A495P309"/>
<evidence type="ECO:0000313" key="1">
    <source>
        <dbReference type="EMBL" id="RKS45051.1"/>
    </source>
</evidence>
<keyword evidence="2" id="KW-1185">Reference proteome</keyword>
<sequence>MKNHFFKTLSKINQKVLPSYTKKRLDLQKASKIQLAVFGWKLWVTKKALD</sequence>
<evidence type="ECO:0008006" key="3">
    <source>
        <dbReference type="Google" id="ProtNLM"/>
    </source>
</evidence>
<organism evidence="1 2">
    <name type="scientific">Gillisia mitskevichiae</name>
    <dbReference type="NCBI Taxonomy" id="270921"/>
    <lineage>
        <taxon>Bacteria</taxon>
        <taxon>Pseudomonadati</taxon>
        <taxon>Bacteroidota</taxon>
        <taxon>Flavobacteriia</taxon>
        <taxon>Flavobacteriales</taxon>
        <taxon>Flavobacteriaceae</taxon>
        <taxon>Gillisia</taxon>
    </lineage>
</organism>
<dbReference type="Proteomes" id="UP000276282">
    <property type="component" value="Unassembled WGS sequence"/>
</dbReference>
<proteinExistence type="predicted"/>
<dbReference type="RefSeq" id="WP_026839551.1">
    <property type="nucleotide sequence ID" value="NZ_RBLG01000004.1"/>
</dbReference>
<dbReference type="OrthoDB" id="1448648at2"/>
<protein>
    <recommendedName>
        <fullName evidence="3">SsrA-binding protein</fullName>
    </recommendedName>
</protein>